<gene>
    <name evidence="1" type="ORF">OCGS_0761</name>
</gene>
<organism evidence="1 2">
    <name type="scientific">Oceaniovalibus guishaninsula JLT2003</name>
    <dbReference type="NCBI Taxonomy" id="1231392"/>
    <lineage>
        <taxon>Bacteria</taxon>
        <taxon>Pseudomonadati</taxon>
        <taxon>Pseudomonadota</taxon>
        <taxon>Alphaproteobacteria</taxon>
        <taxon>Rhodobacterales</taxon>
        <taxon>Roseobacteraceae</taxon>
        <taxon>Oceaniovalibus</taxon>
    </lineage>
</organism>
<accession>K2GR41</accession>
<keyword evidence="2" id="KW-1185">Reference proteome</keyword>
<proteinExistence type="predicted"/>
<comment type="caution">
    <text evidence="1">The sequence shown here is derived from an EMBL/GenBank/DDBJ whole genome shotgun (WGS) entry which is preliminary data.</text>
</comment>
<evidence type="ECO:0000313" key="1">
    <source>
        <dbReference type="EMBL" id="EKE45066.1"/>
    </source>
</evidence>
<dbReference type="SUPFAM" id="SSF50814">
    <property type="entry name" value="Lipocalins"/>
    <property type="match status" value="1"/>
</dbReference>
<dbReference type="AlphaFoldDB" id="K2GR41"/>
<reference evidence="1 2" key="1">
    <citation type="journal article" date="2012" name="J. Bacteriol.">
        <title>Draft Genome Sequence of Oceaniovalibus guishaninsula JLT2003T.</title>
        <authorList>
            <person name="Tang K."/>
            <person name="Liu K."/>
            <person name="Jiao N."/>
        </authorList>
    </citation>
    <scope>NUCLEOTIDE SEQUENCE [LARGE SCALE GENOMIC DNA]</scope>
    <source>
        <strain evidence="1 2">JLT2003</strain>
    </source>
</reference>
<sequence>MIGTQSGRGAWVLNRDPNAPADRLAAAREILDFYGYDPSRLRQAE</sequence>
<protein>
    <submittedName>
        <fullName evidence="1">Uncharacterized protein</fullName>
    </submittedName>
</protein>
<dbReference type="EMBL" id="AMGO01000011">
    <property type="protein sequence ID" value="EKE45066.1"/>
    <property type="molecule type" value="Genomic_DNA"/>
</dbReference>
<dbReference type="Proteomes" id="UP000006765">
    <property type="component" value="Unassembled WGS sequence"/>
</dbReference>
<dbReference type="Gene3D" id="2.40.128.20">
    <property type="match status" value="1"/>
</dbReference>
<evidence type="ECO:0000313" key="2">
    <source>
        <dbReference type="Proteomes" id="UP000006765"/>
    </source>
</evidence>
<dbReference type="InterPro" id="IPR012674">
    <property type="entry name" value="Calycin"/>
</dbReference>
<name>K2GR41_9RHOB</name>